<comment type="caution">
    <text evidence="3">The sequence shown here is derived from an EMBL/GenBank/DDBJ whole genome shotgun (WGS) entry which is preliminary data.</text>
</comment>
<dbReference type="Proteomes" id="UP001549099">
    <property type="component" value="Unassembled WGS sequence"/>
</dbReference>
<evidence type="ECO:0000313" key="4">
    <source>
        <dbReference type="Proteomes" id="UP001549099"/>
    </source>
</evidence>
<feature type="signal peptide" evidence="1">
    <location>
        <begin position="1"/>
        <end position="28"/>
    </location>
</feature>
<protein>
    <recommendedName>
        <fullName evidence="2">SLH domain-containing protein</fullName>
    </recommendedName>
</protein>
<keyword evidence="4" id="KW-1185">Reference proteome</keyword>
<sequence length="569" mass="62187">MKANTYKRAAAIAAASALVGSAVVPVAAAPMPTSKKFSDVPATSSHYESILEAQALGIMTGYNDSTFKPDQKLNRGNVAKAFGKYVVAKSGMTLEEYIKEHNISEVKNFADVPDSWADKELVTYSKIVKEAGIFEGSNNQLMASKLMPRDQIAEVLVRAFDFKDKEGNPGIKDTKQSGYAKSIEIIYENGVSNANPYHPLSKTSRGQFASFLVRAYKVSEGLDPKEPLPVRVKSVISPDYALPITVGITPVLPETVKVMLEDGTQTTKAVKWDTSNLMKDEIGTYILTGTVADTDLKASFQVDVREQTYAEPITVYKNEDQNEIRVDIPYLTDSALDLSNYLFNGGPMPAGSKVQLKTGYIIITLGTDQEVTEDFEYTLEFTRNIRNIDGSIVVNNAWAANNGEEPENFTIKGTYGDNVSPTLVSAHYVIPSSDSEITDTLELTFSEEMAPLYFSTQGLDEDRDFDLINILNGITRYNVENVGDDLIFKAGGTQVKISDVDVENGKVYVSIPPMDIEQTSTITIVPEGPNNEALVITDNSVAKNPAVAPATKEITKDNIIVIEPTKPTE</sequence>
<feature type="domain" description="SLH" evidence="2">
    <location>
        <begin position="166"/>
        <end position="226"/>
    </location>
</feature>
<dbReference type="Pfam" id="PF07532">
    <property type="entry name" value="Big_4"/>
    <property type="match status" value="1"/>
</dbReference>
<evidence type="ECO:0000256" key="1">
    <source>
        <dbReference type="SAM" id="SignalP"/>
    </source>
</evidence>
<accession>A0ABV2GCT1</accession>
<evidence type="ECO:0000259" key="2">
    <source>
        <dbReference type="PROSITE" id="PS51272"/>
    </source>
</evidence>
<dbReference type="PROSITE" id="PS51272">
    <property type="entry name" value="SLH"/>
    <property type="match status" value="2"/>
</dbReference>
<gene>
    <name evidence="3" type="ORF">ABID49_002010</name>
</gene>
<organism evidence="3 4">
    <name type="scientific">Bhargavaea ullalensis</name>
    <dbReference type="NCBI Taxonomy" id="1265685"/>
    <lineage>
        <taxon>Bacteria</taxon>
        <taxon>Bacillati</taxon>
        <taxon>Bacillota</taxon>
        <taxon>Bacilli</taxon>
        <taxon>Bacillales</taxon>
        <taxon>Caryophanaceae</taxon>
        <taxon>Bhargavaea</taxon>
    </lineage>
</organism>
<dbReference type="InterPro" id="IPR001119">
    <property type="entry name" value="SLH_dom"/>
</dbReference>
<reference evidence="3 4" key="1">
    <citation type="submission" date="2024-06" db="EMBL/GenBank/DDBJ databases">
        <title>Genomic Encyclopedia of Type Strains, Phase IV (KMG-IV): sequencing the most valuable type-strain genomes for metagenomic binning, comparative biology and taxonomic classification.</title>
        <authorList>
            <person name="Goeker M."/>
        </authorList>
    </citation>
    <scope>NUCLEOTIDE SEQUENCE [LARGE SCALE GENOMIC DNA]</scope>
    <source>
        <strain evidence="3 4">DSM 26128</strain>
    </source>
</reference>
<dbReference type="RefSeq" id="WP_354197841.1">
    <property type="nucleotide sequence ID" value="NZ_JBEPLW010000016.1"/>
</dbReference>
<name>A0ABV2GCT1_9BACL</name>
<feature type="chain" id="PRO_5045453829" description="SLH domain-containing protein" evidence="1">
    <location>
        <begin position="29"/>
        <end position="569"/>
    </location>
</feature>
<evidence type="ECO:0000313" key="3">
    <source>
        <dbReference type="EMBL" id="MET3576095.1"/>
    </source>
</evidence>
<proteinExistence type="predicted"/>
<dbReference type="EMBL" id="JBEPLW010000016">
    <property type="protein sequence ID" value="MET3576095.1"/>
    <property type="molecule type" value="Genomic_DNA"/>
</dbReference>
<keyword evidence="1" id="KW-0732">Signal</keyword>
<dbReference type="InterPro" id="IPR011081">
    <property type="entry name" value="Big_4"/>
</dbReference>
<dbReference type="Pfam" id="PF00395">
    <property type="entry name" value="SLH"/>
    <property type="match status" value="1"/>
</dbReference>
<feature type="domain" description="SLH" evidence="2">
    <location>
        <begin position="33"/>
        <end position="96"/>
    </location>
</feature>